<dbReference type="Gene3D" id="1.10.150.240">
    <property type="entry name" value="Putative phosphatase, domain 2"/>
    <property type="match status" value="1"/>
</dbReference>
<sequence length="218" mass="24951">MVKGIIFDFDGLILDTETHQYLLLQELFAEYGSELPIERWQQEIGTHSGFSPFQYLNENIQQKIDPHTLQKQFKEKFQDKLIGEKARAGVEEYLQEAKEMDLKIGLASSSSYQWVSTHLVNLNIIDYFDCIKTSDDVKKVKPDPALYLETAKELGLAVEECLVFEDSANGAMAAKKAKMKCIIVPNQVTHTMDFCMVEHRLQSMSDMSLKEVIAYINK</sequence>
<dbReference type="Pfam" id="PF13419">
    <property type="entry name" value="HAD_2"/>
    <property type="match status" value="1"/>
</dbReference>
<dbReference type="InterPro" id="IPR036412">
    <property type="entry name" value="HAD-like_sf"/>
</dbReference>
<organism evidence="1 2">
    <name type="scientific">Alkalihalophilus lindianensis</name>
    <dbReference type="NCBI Taxonomy" id="1630542"/>
    <lineage>
        <taxon>Bacteria</taxon>
        <taxon>Bacillati</taxon>
        <taxon>Bacillota</taxon>
        <taxon>Bacilli</taxon>
        <taxon>Bacillales</taxon>
        <taxon>Bacillaceae</taxon>
        <taxon>Alkalihalophilus</taxon>
    </lineage>
</organism>
<protein>
    <submittedName>
        <fullName evidence="1">HAD-IA family hydrolase</fullName>
    </submittedName>
</protein>
<evidence type="ECO:0000313" key="1">
    <source>
        <dbReference type="EMBL" id="MDV2684367.1"/>
    </source>
</evidence>
<dbReference type="RefSeq" id="WP_317121602.1">
    <property type="nucleotide sequence ID" value="NZ_JAWJBA010000002.1"/>
</dbReference>
<dbReference type="Proteomes" id="UP001287282">
    <property type="component" value="Unassembled WGS sequence"/>
</dbReference>
<proteinExistence type="predicted"/>
<dbReference type="EMBL" id="JAWJBA010000002">
    <property type="protein sequence ID" value="MDV2684367.1"/>
    <property type="molecule type" value="Genomic_DNA"/>
</dbReference>
<dbReference type="SFLD" id="SFLDG01129">
    <property type="entry name" value="C1.5:_HAD__Beta-PGM__Phosphata"/>
    <property type="match status" value="1"/>
</dbReference>
<keyword evidence="1" id="KW-0378">Hydrolase</keyword>
<reference evidence="1 2" key="1">
    <citation type="submission" date="2023-10" db="EMBL/GenBank/DDBJ databases">
        <title>Screening of Alkalihalobacillus lindianensis BZ-TG-R113 and Its Alleviation of Salt Stress on Rapeseed Growth.</title>
        <authorList>
            <person name="Zhao B."/>
            <person name="Guo T."/>
        </authorList>
    </citation>
    <scope>NUCLEOTIDE SEQUENCE [LARGE SCALE GENOMIC DNA]</scope>
    <source>
        <strain evidence="1 2">BZ-TG-R113</strain>
    </source>
</reference>
<dbReference type="InterPro" id="IPR006439">
    <property type="entry name" value="HAD-SF_hydro_IA"/>
</dbReference>
<evidence type="ECO:0000313" key="2">
    <source>
        <dbReference type="Proteomes" id="UP001287282"/>
    </source>
</evidence>
<dbReference type="NCBIfam" id="TIGR01549">
    <property type="entry name" value="HAD-SF-IA-v1"/>
    <property type="match status" value="1"/>
</dbReference>
<dbReference type="NCBIfam" id="TIGR01509">
    <property type="entry name" value="HAD-SF-IA-v3"/>
    <property type="match status" value="1"/>
</dbReference>
<dbReference type="PANTHER" id="PTHR18901">
    <property type="entry name" value="2-DEOXYGLUCOSE-6-PHOSPHATE PHOSPHATASE 2"/>
    <property type="match status" value="1"/>
</dbReference>
<dbReference type="PANTHER" id="PTHR18901:SF38">
    <property type="entry name" value="PSEUDOURIDINE-5'-PHOSPHATASE"/>
    <property type="match status" value="1"/>
</dbReference>
<comment type="caution">
    <text evidence="1">The sequence shown here is derived from an EMBL/GenBank/DDBJ whole genome shotgun (WGS) entry which is preliminary data.</text>
</comment>
<dbReference type="InterPro" id="IPR041492">
    <property type="entry name" value="HAD_2"/>
</dbReference>
<accession>A0ABU3X905</accession>
<dbReference type="SFLD" id="SFLDS00003">
    <property type="entry name" value="Haloacid_Dehalogenase"/>
    <property type="match status" value="1"/>
</dbReference>
<dbReference type="InterPro" id="IPR023214">
    <property type="entry name" value="HAD_sf"/>
</dbReference>
<gene>
    <name evidence="1" type="ORF">RYX56_08290</name>
</gene>
<dbReference type="Gene3D" id="3.40.50.1000">
    <property type="entry name" value="HAD superfamily/HAD-like"/>
    <property type="match status" value="1"/>
</dbReference>
<dbReference type="GO" id="GO:0016787">
    <property type="term" value="F:hydrolase activity"/>
    <property type="evidence" value="ECO:0007669"/>
    <property type="project" value="UniProtKB-KW"/>
</dbReference>
<keyword evidence="2" id="KW-1185">Reference proteome</keyword>
<dbReference type="SUPFAM" id="SSF56784">
    <property type="entry name" value="HAD-like"/>
    <property type="match status" value="1"/>
</dbReference>
<dbReference type="InterPro" id="IPR023198">
    <property type="entry name" value="PGP-like_dom2"/>
</dbReference>
<name>A0ABU3X905_9BACI</name>